<dbReference type="GO" id="GO:0030170">
    <property type="term" value="F:pyridoxal phosphate binding"/>
    <property type="evidence" value="ECO:0007669"/>
    <property type="project" value="InterPro"/>
</dbReference>
<sequence>MSQATLPVFQLPEITRPRRLPGRVAGLYRTMEDGFVTTAVDRLDLGFDGIEGDRHGGFTRLSGGREPWYDRGTEMRNERQISLLSPDELAGVAEGLKIAELRPEWIGGNLLVEGIAQLSLLPPRTLVFFENGVTLKVDGDNGPCRFAGRSIAEHAGGGIDVELGFVKLAKKRRGLVAWVEKPGTIVAGEGFEAHLPEQWIYPG</sequence>
<proteinExistence type="predicted"/>
<dbReference type="InterPro" id="IPR005302">
    <property type="entry name" value="MoCF_Sase_C"/>
</dbReference>
<dbReference type="SUPFAM" id="SSF50800">
    <property type="entry name" value="PK beta-barrel domain-like"/>
    <property type="match status" value="1"/>
</dbReference>
<dbReference type="PROSITE" id="PS51340">
    <property type="entry name" value="MOSC"/>
    <property type="match status" value="1"/>
</dbReference>
<evidence type="ECO:0000313" key="3">
    <source>
        <dbReference type="Proteomes" id="UP000298179"/>
    </source>
</evidence>
<gene>
    <name evidence="2" type="ORF">E3C22_05005</name>
</gene>
<dbReference type="RefSeq" id="WP_134760783.1">
    <property type="nucleotide sequence ID" value="NZ_SOZD01000001.1"/>
</dbReference>
<dbReference type="EMBL" id="SOZD01000001">
    <property type="protein sequence ID" value="TFF27814.1"/>
    <property type="molecule type" value="Genomic_DNA"/>
</dbReference>
<dbReference type="GO" id="GO:0003824">
    <property type="term" value="F:catalytic activity"/>
    <property type="evidence" value="ECO:0007669"/>
    <property type="project" value="InterPro"/>
</dbReference>
<feature type="domain" description="MOSC" evidence="1">
    <location>
        <begin position="37"/>
        <end position="194"/>
    </location>
</feature>
<name>A0A4Y8RWG2_9HYPH</name>
<accession>A0A4Y8RWG2</accession>
<dbReference type="Gene3D" id="2.40.33.20">
    <property type="entry name" value="PK beta-barrel domain-like"/>
    <property type="match status" value="1"/>
</dbReference>
<dbReference type="OrthoDB" id="9808413at2"/>
<dbReference type="Proteomes" id="UP000298179">
    <property type="component" value="Unassembled WGS sequence"/>
</dbReference>
<keyword evidence="3" id="KW-1185">Reference proteome</keyword>
<reference evidence="2 3" key="1">
    <citation type="submission" date="2019-03" db="EMBL/GenBank/DDBJ databases">
        <title>Jiella endophytica sp. nov., a novel endophytic bacterium isolated from root of Ficus microcarpa Linn. f.</title>
        <authorList>
            <person name="Tuo L."/>
        </authorList>
    </citation>
    <scope>NUCLEOTIDE SEQUENCE [LARGE SCALE GENOMIC DNA]</scope>
    <source>
        <strain evidence="2 3">CBS5Q-3</strain>
    </source>
</reference>
<dbReference type="AlphaFoldDB" id="A0A4Y8RWG2"/>
<dbReference type="GO" id="GO:0030151">
    <property type="term" value="F:molybdenum ion binding"/>
    <property type="evidence" value="ECO:0007669"/>
    <property type="project" value="InterPro"/>
</dbReference>
<dbReference type="PANTHER" id="PTHR36930:SF1">
    <property type="entry name" value="MOSC DOMAIN-CONTAINING PROTEIN"/>
    <property type="match status" value="1"/>
</dbReference>
<dbReference type="InterPro" id="IPR052716">
    <property type="entry name" value="MOSC_domain"/>
</dbReference>
<evidence type="ECO:0000259" key="1">
    <source>
        <dbReference type="PROSITE" id="PS51340"/>
    </source>
</evidence>
<evidence type="ECO:0000313" key="2">
    <source>
        <dbReference type="EMBL" id="TFF27814.1"/>
    </source>
</evidence>
<protein>
    <submittedName>
        <fullName evidence="2">Molybdenum cofactor sulfurase</fullName>
    </submittedName>
</protein>
<dbReference type="PANTHER" id="PTHR36930">
    <property type="entry name" value="METAL-SULFUR CLUSTER BIOSYNTHESIS PROTEINS YUAD-RELATED"/>
    <property type="match status" value="1"/>
</dbReference>
<organism evidence="2 3">
    <name type="scientific">Jiella endophytica</name>
    <dbReference type="NCBI Taxonomy" id="2558362"/>
    <lineage>
        <taxon>Bacteria</taxon>
        <taxon>Pseudomonadati</taxon>
        <taxon>Pseudomonadota</taxon>
        <taxon>Alphaproteobacteria</taxon>
        <taxon>Hyphomicrobiales</taxon>
        <taxon>Aurantimonadaceae</taxon>
        <taxon>Jiella</taxon>
    </lineage>
</organism>
<comment type="caution">
    <text evidence="2">The sequence shown here is derived from an EMBL/GenBank/DDBJ whole genome shotgun (WGS) entry which is preliminary data.</text>
</comment>
<dbReference type="InterPro" id="IPR011037">
    <property type="entry name" value="Pyrv_Knase-like_insert_dom_sf"/>
</dbReference>
<dbReference type="Pfam" id="PF03473">
    <property type="entry name" value="MOSC"/>
    <property type="match status" value="1"/>
</dbReference>